<evidence type="ECO:0000313" key="2">
    <source>
        <dbReference type="EMBL" id="KMP02753.1"/>
    </source>
</evidence>
<dbReference type="OrthoDB" id="3357002at2759"/>
<dbReference type="AlphaFoldDB" id="A0A0J6Y7U8"/>
<feature type="transmembrane region" description="Helical" evidence="1">
    <location>
        <begin position="266"/>
        <end position="285"/>
    </location>
</feature>
<dbReference type="Pfam" id="PF11309">
    <property type="entry name" value="DUF3112"/>
    <property type="match status" value="1"/>
</dbReference>
<feature type="transmembrane region" description="Helical" evidence="1">
    <location>
        <begin position="39"/>
        <end position="59"/>
    </location>
</feature>
<keyword evidence="1" id="KW-0812">Transmembrane</keyword>
<evidence type="ECO:0000313" key="3">
    <source>
        <dbReference type="Proteomes" id="UP000054565"/>
    </source>
</evidence>
<accession>A0A0J6Y7U8</accession>
<dbReference type="PANTHER" id="PTHR35184:SF1">
    <property type="entry name" value="INTEGRAL MEMBRANE PROTEIN"/>
    <property type="match status" value="1"/>
</dbReference>
<feature type="transmembrane region" description="Helical" evidence="1">
    <location>
        <begin position="189"/>
        <end position="207"/>
    </location>
</feature>
<proteinExistence type="predicted"/>
<dbReference type="InterPro" id="IPR021460">
    <property type="entry name" value="DUF3112"/>
</dbReference>
<evidence type="ECO:0000256" key="1">
    <source>
        <dbReference type="SAM" id="Phobius"/>
    </source>
</evidence>
<dbReference type="STRING" id="404692.A0A0J6Y7U8"/>
<keyword evidence="1" id="KW-0472">Membrane</keyword>
<sequence length="362" mass="39854">MMLTPSQSPQGQPPGKLRGPPYLPNAAGVGGVPTVSVDVPISAVFIAIFIVGAVGHMRLFKLNLSRGHKFIPSAVTFGFCMARIVANILRIAWATRQTNVRLGIAANVFVAAGVLLLFILNLLYCQRLLRASHPRLGWSRSMSYFIKALYIIIAATLVIVITATVQSFYTLNADIRRIDRNLQLYGGSYLTFISFLPLPILAYVQLAPRKGRAQPVESFGKGSWTAKCLIVGTAGVLLTLGAGFRLGTSAMPPRPVFHPAWYHHKACFYIFNFGLEAIVVYLFLLGRVDQRFYVPDGSSKVRNYSEKRKDGYAASLGGEKVQDEEEVSEFAKKRNPGKYIEEKIIDGCLEQEPVCGMSPNGY</sequence>
<dbReference type="EMBL" id="DS028094">
    <property type="protein sequence ID" value="KMP02753.1"/>
    <property type="molecule type" value="Genomic_DNA"/>
</dbReference>
<feature type="transmembrane region" description="Helical" evidence="1">
    <location>
        <begin position="71"/>
        <end position="92"/>
    </location>
</feature>
<keyword evidence="1" id="KW-1133">Transmembrane helix</keyword>
<feature type="transmembrane region" description="Helical" evidence="1">
    <location>
        <begin position="144"/>
        <end position="169"/>
    </location>
</feature>
<dbReference type="Proteomes" id="UP000054565">
    <property type="component" value="Unassembled WGS sequence"/>
</dbReference>
<organism evidence="2 3">
    <name type="scientific">Coccidioides immitis RMSCC 2394</name>
    <dbReference type="NCBI Taxonomy" id="404692"/>
    <lineage>
        <taxon>Eukaryota</taxon>
        <taxon>Fungi</taxon>
        <taxon>Dikarya</taxon>
        <taxon>Ascomycota</taxon>
        <taxon>Pezizomycotina</taxon>
        <taxon>Eurotiomycetes</taxon>
        <taxon>Eurotiomycetidae</taxon>
        <taxon>Onygenales</taxon>
        <taxon>Onygenaceae</taxon>
        <taxon>Coccidioides</taxon>
    </lineage>
</organism>
<reference evidence="3" key="1">
    <citation type="journal article" date="2010" name="Genome Res.">
        <title>Population genomic sequencing of Coccidioides fungi reveals recent hybridization and transposon control.</title>
        <authorList>
            <person name="Neafsey D.E."/>
            <person name="Barker B.M."/>
            <person name="Sharpton T.J."/>
            <person name="Stajich J.E."/>
            <person name="Park D.J."/>
            <person name="Whiston E."/>
            <person name="Hung C.-Y."/>
            <person name="McMahan C."/>
            <person name="White J."/>
            <person name="Sykes S."/>
            <person name="Heiman D."/>
            <person name="Young S."/>
            <person name="Zeng Q."/>
            <person name="Abouelleil A."/>
            <person name="Aftuck L."/>
            <person name="Bessette D."/>
            <person name="Brown A."/>
            <person name="FitzGerald M."/>
            <person name="Lui A."/>
            <person name="Macdonald J.P."/>
            <person name="Priest M."/>
            <person name="Orbach M.J."/>
            <person name="Galgiani J.N."/>
            <person name="Kirkland T.N."/>
            <person name="Cole G.T."/>
            <person name="Birren B.W."/>
            <person name="Henn M.R."/>
            <person name="Taylor J.W."/>
            <person name="Rounsley S.D."/>
        </authorList>
    </citation>
    <scope>NUCLEOTIDE SEQUENCE [LARGE SCALE GENOMIC DNA]</scope>
    <source>
        <strain evidence="3">RMSCC 2394</strain>
    </source>
</reference>
<gene>
    <name evidence="2" type="ORF">CIRG_02444</name>
</gene>
<dbReference type="PANTHER" id="PTHR35184">
    <property type="entry name" value="YALI0C10208P"/>
    <property type="match status" value="1"/>
</dbReference>
<feature type="transmembrane region" description="Helical" evidence="1">
    <location>
        <begin position="228"/>
        <end position="246"/>
    </location>
</feature>
<name>A0A0J6Y7U8_COCIT</name>
<protein>
    <submittedName>
        <fullName evidence="2">Uncharacterized protein</fullName>
    </submittedName>
</protein>
<feature type="transmembrane region" description="Helical" evidence="1">
    <location>
        <begin position="104"/>
        <end position="124"/>
    </location>
</feature>